<organism evidence="1 2">
    <name type="scientific">Natrinema soli</name>
    <dbReference type="NCBI Taxonomy" id="1930624"/>
    <lineage>
        <taxon>Archaea</taxon>
        <taxon>Methanobacteriati</taxon>
        <taxon>Methanobacteriota</taxon>
        <taxon>Stenosarchaea group</taxon>
        <taxon>Halobacteria</taxon>
        <taxon>Halobacteriales</taxon>
        <taxon>Natrialbaceae</taxon>
        <taxon>Natrinema</taxon>
    </lineage>
</organism>
<dbReference type="Proteomes" id="UP001596383">
    <property type="component" value="Unassembled WGS sequence"/>
</dbReference>
<sequence>MKLKTEGITADGVDVEVSITVEGEEEAAETVHMQAHDEIAKALQAIQNGSVPSECDGMPWSVGFERRVESLEESE</sequence>
<accession>A0ABD5SNC5</accession>
<comment type="caution">
    <text evidence="1">The sequence shown here is derived from an EMBL/GenBank/DDBJ whole genome shotgun (WGS) entry which is preliminary data.</text>
</comment>
<proteinExistence type="predicted"/>
<evidence type="ECO:0000313" key="2">
    <source>
        <dbReference type="Proteomes" id="UP001596383"/>
    </source>
</evidence>
<dbReference type="RefSeq" id="WP_273739027.1">
    <property type="nucleotide sequence ID" value="NZ_JAQIVI010000210.1"/>
</dbReference>
<keyword evidence="2" id="KW-1185">Reference proteome</keyword>
<name>A0ABD5SNC5_9EURY</name>
<reference evidence="1 2" key="1">
    <citation type="journal article" date="2019" name="Int. J. Syst. Evol. Microbiol.">
        <title>The Global Catalogue of Microorganisms (GCM) 10K type strain sequencing project: providing services to taxonomists for standard genome sequencing and annotation.</title>
        <authorList>
            <consortium name="The Broad Institute Genomics Platform"/>
            <consortium name="The Broad Institute Genome Sequencing Center for Infectious Disease"/>
            <person name="Wu L."/>
            <person name="Ma J."/>
        </authorList>
    </citation>
    <scope>NUCLEOTIDE SEQUENCE [LARGE SCALE GENOMIC DNA]</scope>
    <source>
        <strain evidence="1 2">LMG 29247</strain>
    </source>
</reference>
<protein>
    <submittedName>
        <fullName evidence="1">Uncharacterized protein</fullName>
    </submittedName>
</protein>
<gene>
    <name evidence="1" type="ORF">ACFQE6_13855</name>
</gene>
<evidence type="ECO:0000313" key="1">
    <source>
        <dbReference type="EMBL" id="MFC6766034.1"/>
    </source>
</evidence>
<dbReference type="AlphaFoldDB" id="A0ABD5SNC5"/>
<dbReference type="EMBL" id="JBHSWV010000210">
    <property type="protein sequence ID" value="MFC6766034.1"/>
    <property type="molecule type" value="Genomic_DNA"/>
</dbReference>